<dbReference type="InterPro" id="IPR046781">
    <property type="entry name" value="Phage_ORF5"/>
</dbReference>
<proteinExistence type="predicted"/>
<evidence type="ECO:0000313" key="2">
    <source>
        <dbReference type="EMBL" id="DAF45895.1"/>
    </source>
</evidence>
<dbReference type="Pfam" id="PF20577">
    <property type="entry name" value="Phage_ORF5"/>
    <property type="match status" value="1"/>
</dbReference>
<reference evidence="2" key="1">
    <citation type="journal article" date="2021" name="Proc. Natl. Acad. Sci. U.S.A.">
        <title>A Catalog of Tens of Thousands of Viruses from Human Metagenomes Reveals Hidden Associations with Chronic Diseases.</title>
        <authorList>
            <person name="Tisza M.J."/>
            <person name="Buck C.B."/>
        </authorList>
    </citation>
    <scope>NUCLEOTIDE SEQUENCE</scope>
    <source>
        <strain evidence="2">CtkQD1</strain>
    </source>
</reference>
<feature type="region of interest" description="Disordered" evidence="1">
    <location>
        <begin position="87"/>
        <end position="111"/>
    </location>
</feature>
<sequence length="111" mass="12748">MKQTIYAFYDRVAERFLQPIFAINLTTLTRDITDEMSVRTGSAEMKLLRTHPKDFSLHELGQYDTMNGQLTSNGNGPRHILEVLTLQQQPEDPDNPRGNQLPINYTGVRQE</sequence>
<accession>A0A8S5S5F4</accession>
<organism evidence="2">
    <name type="scientific">Microviridae sp. ctkQD1</name>
    <dbReference type="NCBI Taxonomy" id="2827648"/>
    <lineage>
        <taxon>Viruses</taxon>
        <taxon>Monodnaviria</taxon>
        <taxon>Sangervirae</taxon>
        <taxon>Phixviricota</taxon>
        <taxon>Malgrandaviricetes</taxon>
        <taxon>Petitvirales</taxon>
        <taxon>Microviridae</taxon>
    </lineage>
</organism>
<name>A0A8S5S5F4_9VIRU</name>
<evidence type="ECO:0000256" key="1">
    <source>
        <dbReference type="SAM" id="MobiDB-lite"/>
    </source>
</evidence>
<dbReference type="EMBL" id="BK032522">
    <property type="protein sequence ID" value="DAF45895.1"/>
    <property type="molecule type" value="Genomic_DNA"/>
</dbReference>
<feature type="compositionally biased region" description="Polar residues" evidence="1">
    <location>
        <begin position="97"/>
        <end position="111"/>
    </location>
</feature>
<protein>
    <submittedName>
        <fullName evidence="2">DNA binding protein</fullName>
    </submittedName>
</protein>